<keyword evidence="1" id="KW-0812">Transmembrane</keyword>
<dbReference type="AlphaFoldDB" id="B7GJE6"/>
<feature type="transmembrane region" description="Helical" evidence="1">
    <location>
        <begin position="340"/>
        <end position="359"/>
    </location>
</feature>
<dbReference type="KEGG" id="afl:Aflv_1222"/>
<dbReference type="HOGENOM" id="CLU_670221_0_0_9"/>
<evidence type="ECO:0000313" key="3">
    <source>
        <dbReference type="Proteomes" id="UP000000742"/>
    </source>
</evidence>
<feature type="transmembrane region" description="Helical" evidence="1">
    <location>
        <begin position="6"/>
        <end position="25"/>
    </location>
</feature>
<feature type="transmembrane region" description="Helical" evidence="1">
    <location>
        <begin position="37"/>
        <end position="56"/>
    </location>
</feature>
<feature type="transmembrane region" description="Helical" evidence="1">
    <location>
        <begin position="110"/>
        <end position="128"/>
    </location>
</feature>
<evidence type="ECO:0000256" key="1">
    <source>
        <dbReference type="SAM" id="Phobius"/>
    </source>
</evidence>
<accession>B7GJE6</accession>
<dbReference type="Proteomes" id="UP000000742">
    <property type="component" value="Chromosome"/>
</dbReference>
<keyword evidence="1" id="KW-1133">Transmembrane helix</keyword>
<protein>
    <submittedName>
        <fullName evidence="2">Predicted membrane protein</fullName>
    </submittedName>
</protein>
<feature type="transmembrane region" description="Helical" evidence="1">
    <location>
        <begin position="273"/>
        <end position="290"/>
    </location>
</feature>
<feature type="transmembrane region" description="Helical" evidence="1">
    <location>
        <begin position="184"/>
        <end position="206"/>
    </location>
</feature>
<feature type="transmembrane region" description="Helical" evidence="1">
    <location>
        <begin position="389"/>
        <end position="409"/>
    </location>
</feature>
<organism evidence="2 3">
    <name type="scientific">Anoxybacillus flavithermus (strain DSM 21510 / WK1)</name>
    <dbReference type="NCBI Taxonomy" id="491915"/>
    <lineage>
        <taxon>Bacteria</taxon>
        <taxon>Bacillati</taxon>
        <taxon>Bacillota</taxon>
        <taxon>Bacilli</taxon>
        <taxon>Bacillales</taxon>
        <taxon>Anoxybacillaceae</taxon>
        <taxon>Anoxybacillus</taxon>
    </lineage>
</organism>
<feature type="transmembrane region" description="Helical" evidence="1">
    <location>
        <begin position="68"/>
        <end position="89"/>
    </location>
</feature>
<gene>
    <name evidence="2" type="ordered locus">Aflv_1222</name>
</gene>
<reference evidence="2 3" key="1">
    <citation type="journal article" date="2008" name="Genome Biol.">
        <title>Encapsulated in silica: genome, proteome and physiology of the thermophilic bacterium Anoxybacillus flavithermus WK1.</title>
        <authorList>
            <person name="Saw J.H."/>
            <person name="Mountain B.W."/>
            <person name="Feng L."/>
            <person name="Omelchenko M.V."/>
            <person name="Hou S."/>
            <person name="Saito J.A."/>
            <person name="Stott M.B."/>
            <person name="Li D."/>
            <person name="Zhao G."/>
            <person name="Wu J."/>
            <person name="Galperin M.Y."/>
            <person name="Koonin E.V."/>
            <person name="Makarova K.S."/>
            <person name="Wolf Y.I."/>
            <person name="Rigden D.J."/>
            <person name="Dunfield P.F."/>
            <person name="Wang L."/>
            <person name="Alam M."/>
        </authorList>
    </citation>
    <scope>NUCLEOTIDE SEQUENCE [LARGE SCALE GENOMIC DNA]</scope>
    <source>
        <strain evidence="3">DSM 21510 / WK1</strain>
    </source>
</reference>
<feature type="transmembrane region" description="Helical" evidence="1">
    <location>
        <begin position="134"/>
        <end position="151"/>
    </location>
</feature>
<feature type="transmembrane region" description="Helical" evidence="1">
    <location>
        <begin position="158"/>
        <end position="178"/>
    </location>
</feature>
<dbReference type="EMBL" id="CP000922">
    <property type="protein sequence ID" value="ACJ33594.1"/>
    <property type="molecule type" value="Genomic_DNA"/>
</dbReference>
<proteinExistence type="predicted"/>
<keyword evidence="1" id="KW-0472">Membrane</keyword>
<sequence>MDGQQLLRSLVIVMNSHIVYYFILNQMRKGMRLVKQYPFYVVGMIVAMFFLVPAAIDLSRVYGNIVNHYAPYLIFVYGVVKLFQNNPIINVPFQIFQYRLFDFKKFKRYLFMKMSFPSIVFLIVYMLFMQQVSTSLIIALLVNILFNYLCFMRHQYEILYVQLLMVGTVVLGFIAIYIKAITIGALMFVAMIIHLFTLKSLDYSLLHRYYQIMSKMGEGLLNKDISKILEVQQLLTAKKVSSNTKLLLKYYDQDYPFYLMREALKVRYYQKDFFVYITTLLLFSMSGIWLDHFYYQVGHIFLVIFFTDHMLTKLNKYELETMKKSLVFHINLRQYVKRKYICHLIFMLVPIILSFPILIKLPLSFLLIWGCLPLKNVLFHYTEKRFFKAMLYALGVLLYSFPYIEMIWLH</sequence>
<name>B7GJE6_ANOFW</name>
<evidence type="ECO:0000313" key="2">
    <source>
        <dbReference type="EMBL" id="ACJ33594.1"/>
    </source>
</evidence>